<organism evidence="2 3">
    <name type="scientific">Streptomyces crystallinus</name>
    <dbReference type="NCBI Taxonomy" id="68191"/>
    <lineage>
        <taxon>Bacteria</taxon>
        <taxon>Bacillati</taxon>
        <taxon>Actinomycetota</taxon>
        <taxon>Actinomycetes</taxon>
        <taxon>Kitasatosporales</taxon>
        <taxon>Streptomycetaceae</taxon>
        <taxon>Streptomyces</taxon>
    </lineage>
</organism>
<evidence type="ECO:0000313" key="2">
    <source>
        <dbReference type="EMBL" id="GAA0625611.1"/>
    </source>
</evidence>
<feature type="compositionally biased region" description="Polar residues" evidence="1">
    <location>
        <begin position="60"/>
        <end position="69"/>
    </location>
</feature>
<protein>
    <submittedName>
        <fullName evidence="2">Uncharacterized protein</fullName>
    </submittedName>
</protein>
<feature type="compositionally biased region" description="Basic and acidic residues" evidence="1">
    <location>
        <begin position="26"/>
        <end position="43"/>
    </location>
</feature>
<proteinExistence type="predicted"/>
<feature type="region of interest" description="Disordered" evidence="1">
    <location>
        <begin position="1"/>
        <end position="69"/>
    </location>
</feature>
<sequence length="69" mass="7272">MAELSSQAAGDYLRGAGNCARSGHSAADEDRAQKGRGELRDQPTTHPQTKAGHNRGAGNCASNPPRTRR</sequence>
<dbReference type="EMBL" id="BAAACA010000061">
    <property type="protein sequence ID" value="GAA0625611.1"/>
    <property type="molecule type" value="Genomic_DNA"/>
</dbReference>
<keyword evidence="3" id="KW-1185">Reference proteome</keyword>
<name>A0ABP3S9P8_9ACTN</name>
<gene>
    <name evidence="2" type="ORF">GCM10010394_65420</name>
</gene>
<accession>A0ABP3S9P8</accession>
<evidence type="ECO:0000256" key="1">
    <source>
        <dbReference type="SAM" id="MobiDB-lite"/>
    </source>
</evidence>
<comment type="caution">
    <text evidence="2">The sequence shown here is derived from an EMBL/GenBank/DDBJ whole genome shotgun (WGS) entry which is preliminary data.</text>
</comment>
<dbReference type="Proteomes" id="UP001500668">
    <property type="component" value="Unassembled WGS sequence"/>
</dbReference>
<reference evidence="3" key="1">
    <citation type="journal article" date="2019" name="Int. J. Syst. Evol. Microbiol.">
        <title>The Global Catalogue of Microorganisms (GCM) 10K type strain sequencing project: providing services to taxonomists for standard genome sequencing and annotation.</title>
        <authorList>
            <consortium name="The Broad Institute Genomics Platform"/>
            <consortium name="The Broad Institute Genome Sequencing Center for Infectious Disease"/>
            <person name="Wu L."/>
            <person name="Ma J."/>
        </authorList>
    </citation>
    <scope>NUCLEOTIDE SEQUENCE [LARGE SCALE GENOMIC DNA]</scope>
    <source>
        <strain evidence="3">JCM 5067</strain>
    </source>
</reference>
<evidence type="ECO:0000313" key="3">
    <source>
        <dbReference type="Proteomes" id="UP001500668"/>
    </source>
</evidence>